<reference evidence="1" key="2">
    <citation type="submission" date="2010-07" db="EMBL/GenBank/DDBJ databases">
        <authorList>
            <consortium name="The Broad Institute Genome Sequencing Platform"/>
            <consortium name="Broad Institute Genome Sequencing Center for Infectious Disease"/>
            <person name="Ma L.-J."/>
            <person name="Dead R."/>
            <person name="Young S."/>
            <person name="Zeng Q."/>
            <person name="Koehrsen M."/>
            <person name="Alvarado L."/>
            <person name="Berlin A."/>
            <person name="Chapman S.B."/>
            <person name="Chen Z."/>
            <person name="Freedman E."/>
            <person name="Gellesch M."/>
            <person name="Goldberg J."/>
            <person name="Griggs A."/>
            <person name="Gujja S."/>
            <person name="Heilman E.R."/>
            <person name="Heiman D."/>
            <person name="Hepburn T."/>
            <person name="Howarth C."/>
            <person name="Jen D."/>
            <person name="Larson L."/>
            <person name="Mehta T."/>
            <person name="Neiman D."/>
            <person name="Pearson M."/>
            <person name="Roberts A."/>
            <person name="Saif S."/>
            <person name="Shea T."/>
            <person name="Shenoy N."/>
            <person name="Sisk P."/>
            <person name="Stolte C."/>
            <person name="Sykes S."/>
            <person name="Walk T."/>
            <person name="White J."/>
            <person name="Yandava C."/>
            <person name="Haas B."/>
            <person name="Nusbaum C."/>
            <person name="Birren B."/>
        </authorList>
    </citation>
    <scope>NUCLEOTIDE SEQUENCE</scope>
    <source>
        <strain evidence="1">R3-111a-1</strain>
    </source>
</reference>
<protein>
    <submittedName>
        <fullName evidence="1 2">Uncharacterized protein</fullName>
    </submittedName>
</protein>
<evidence type="ECO:0000313" key="1">
    <source>
        <dbReference type="EMBL" id="EJT79476.1"/>
    </source>
</evidence>
<name>J3NTG1_GAET3</name>
<keyword evidence="3" id="KW-1185">Reference proteome</keyword>
<dbReference type="RefSeq" id="XP_009220621.1">
    <property type="nucleotide sequence ID" value="XM_009222357.1"/>
</dbReference>
<proteinExistence type="predicted"/>
<dbReference type="Proteomes" id="UP000006039">
    <property type="component" value="Unassembled WGS sequence"/>
</dbReference>
<reference evidence="3" key="1">
    <citation type="submission" date="2010-07" db="EMBL/GenBank/DDBJ databases">
        <title>The genome sequence of Gaeumannomyces graminis var. tritici strain R3-111a-1.</title>
        <authorList>
            <consortium name="The Broad Institute Genome Sequencing Platform"/>
            <person name="Ma L.-J."/>
            <person name="Dead R."/>
            <person name="Young S."/>
            <person name="Zeng Q."/>
            <person name="Koehrsen M."/>
            <person name="Alvarado L."/>
            <person name="Berlin A."/>
            <person name="Chapman S.B."/>
            <person name="Chen Z."/>
            <person name="Freedman E."/>
            <person name="Gellesch M."/>
            <person name="Goldberg J."/>
            <person name="Griggs A."/>
            <person name="Gujja S."/>
            <person name="Heilman E.R."/>
            <person name="Heiman D."/>
            <person name="Hepburn T."/>
            <person name="Howarth C."/>
            <person name="Jen D."/>
            <person name="Larson L."/>
            <person name="Mehta T."/>
            <person name="Neiman D."/>
            <person name="Pearson M."/>
            <person name="Roberts A."/>
            <person name="Saif S."/>
            <person name="Shea T."/>
            <person name="Shenoy N."/>
            <person name="Sisk P."/>
            <person name="Stolte C."/>
            <person name="Sykes S."/>
            <person name="Walk T."/>
            <person name="White J."/>
            <person name="Yandava C."/>
            <person name="Haas B."/>
            <person name="Nusbaum C."/>
            <person name="Birren B."/>
        </authorList>
    </citation>
    <scope>NUCLEOTIDE SEQUENCE [LARGE SCALE GENOMIC DNA]</scope>
    <source>
        <strain evidence="3">R3-111a-1</strain>
    </source>
</reference>
<sequence>MQISKARLAASRGQDTRRIVPPRWDPGGEPAGALDSMPGCCYLIFPPSPARAWLEVISHHRQLSFSRKMYSFTYLHSGSSGSPWGSIIEGTKNLDKVRPAAGILSNSGITPILPNGSRDMHGEAPGTLDGELYCRHPRYPSKVEPRDCNCEFCRRGADSRCANFVKRGGQTADGVR</sequence>
<dbReference type="EMBL" id="GL385396">
    <property type="protein sequence ID" value="EJT79476.1"/>
    <property type="molecule type" value="Genomic_DNA"/>
</dbReference>
<dbReference type="VEuPathDB" id="FungiDB:GGTG_04560"/>
<gene>
    <name evidence="2" type="primary">20345018</name>
    <name evidence="1" type="ORF">GGTG_04560</name>
</gene>
<reference evidence="2" key="5">
    <citation type="submission" date="2018-04" db="UniProtKB">
        <authorList>
            <consortium name="EnsemblFungi"/>
        </authorList>
    </citation>
    <scope>IDENTIFICATION</scope>
    <source>
        <strain evidence="2">R3-111a-1</strain>
    </source>
</reference>
<dbReference type="HOGENOM" id="CLU_1525238_0_0_1"/>
<reference evidence="2" key="4">
    <citation type="journal article" date="2015" name="G3 (Bethesda)">
        <title>Genome sequences of three phytopathogenic species of the Magnaporthaceae family of fungi.</title>
        <authorList>
            <person name="Okagaki L.H."/>
            <person name="Nunes C.C."/>
            <person name="Sailsbery J."/>
            <person name="Clay B."/>
            <person name="Brown D."/>
            <person name="John T."/>
            <person name="Oh Y."/>
            <person name="Young N."/>
            <person name="Fitzgerald M."/>
            <person name="Haas B.J."/>
            <person name="Zeng Q."/>
            <person name="Young S."/>
            <person name="Adiconis X."/>
            <person name="Fan L."/>
            <person name="Levin J.Z."/>
            <person name="Mitchell T.K."/>
            <person name="Okubara P.A."/>
            <person name="Farman M.L."/>
            <person name="Kohn L.M."/>
            <person name="Birren B."/>
            <person name="Ma L.-J."/>
            <person name="Dean R.A."/>
        </authorList>
    </citation>
    <scope>NUCLEOTIDE SEQUENCE</scope>
    <source>
        <strain evidence="2">R3-111a-1</strain>
    </source>
</reference>
<evidence type="ECO:0000313" key="3">
    <source>
        <dbReference type="Proteomes" id="UP000006039"/>
    </source>
</evidence>
<dbReference type="EnsemblFungi" id="EJT79476">
    <property type="protein sequence ID" value="EJT79476"/>
    <property type="gene ID" value="GGTG_04560"/>
</dbReference>
<dbReference type="GeneID" id="20345018"/>
<accession>J3NTG1</accession>
<organism evidence="1">
    <name type="scientific">Gaeumannomyces tritici (strain R3-111a-1)</name>
    <name type="common">Wheat and barley take-all root rot fungus</name>
    <name type="synonym">Gaeumannomyces graminis var. tritici</name>
    <dbReference type="NCBI Taxonomy" id="644352"/>
    <lineage>
        <taxon>Eukaryota</taxon>
        <taxon>Fungi</taxon>
        <taxon>Dikarya</taxon>
        <taxon>Ascomycota</taxon>
        <taxon>Pezizomycotina</taxon>
        <taxon>Sordariomycetes</taxon>
        <taxon>Sordariomycetidae</taxon>
        <taxon>Magnaporthales</taxon>
        <taxon>Magnaporthaceae</taxon>
        <taxon>Gaeumannomyces</taxon>
    </lineage>
</organism>
<evidence type="ECO:0000313" key="2">
    <source>
        <dbReference type="EnsemblFungi" id="EJT79476"/>
    </source>
</evidence>
<reference evidence="1" key="3">
    <citation type="submission" date="2010-09" db="EMBL/GenBank/DDBJ databases">
        <title>Annotation of Gaeumannomyces graminis var. tritici R3-111a-1.</title>
        <authorList>
            <consortium name="The Broad Institute Genome Sequencing Platform"/>
            <person name="Ma L.-J."/>
            <person name="Dead R."/>
            <person name="Young S.K."/>
            <person name="Zeng Q."/>
            <person name="Gargeya S."/>
            <person name="Fitzgerald M."/>
            <person name="Haas B."/>
            <person name="Abouelleil A."/>
            <person name="Alvarado L."/>
            <person name="Arachchi H.M."/>
            <person name="Berlin A."/>
            <person name="Brown A."/>
            <person name="Chapman S.B."/>
            <person name="Chen Z."/>
            <person name="Dunbar C."/>
            <person name="Freedman E."/>
            <person name="Gearin G."/>
            <person name="Gellesch M."/>
            <person name="Goldberg J."/>
            <person name="Griggs A."/>
            <person name="Gujja S."/>
            <person name="Heiman D."/>
            <person name="Howarth C."/>
            <person name="Larson L."/>
            <person name="Lui A."/>
            <person name="MacDonald P.J.P."/>
            <person name="Mehta T."/>
            <person name="Montmayeur A."/>
            <person name="Murphy C."/>
            <person name="Neiman D."/>
            <person name="Pearson M."/>
            <person name="Priest M."/>
            <person name="Roberts A."/>
            <person name="Saif S."/>
            <person name="Shea T."/>
            <person name="Shenoy N."/>
            <person name="Sisk P."/>
            <person name="Stolte C."/>
            <person name="Sykes S."/>
            <person name="Yandava C."/>
            <person name="Wortman J."/>
            <person name="Nusbaum C."/>
            <person name="Birren B."/>
        </authorList>
    </citation>
    <scope>NUCLEOTIDE SEQUENCE</scope>
    <source>
        <strain evidence="1">R3-111a-1</strain>
    </source>
</reference>
<dbReference type="AlphaFoldDB" id="J3NTG1"/>